<reference evidence="1" key="1">
    <citation type="submission" date="2011-11" db="EMBL/GenBank/DDBJ databases">
        <title>Complete genome sequence of Candidatus Mycoplasma haemominutum.</title>
        <authorList>
            <person name="Barker E.N."/>
            <person name="Darby A.C."/>
            <person name="Helps C.R."/>
            <person name="Peters I.R."/>
            <person name="Hughes M.A."/>
            <person name="Radford A.D."/>
            <person name="Novacco M."/>
            <person name="Boretti F."/>
            <person name="Hofmann-Lehmann R."/>
            <person name="Tasker S."/>
        </authorList>
    </citation>
    <scope>NUCLEOTIDE SEQUENCE</scope>
    <source>
        <strain evidence="1">Birmingham 1</strain>
    </source>
</reference>
<sequence>MSEGSLSIQEIREYVKQFQLYADREAFNKLLDIYYLDACRYASKFLSHQLYSDSIRWSYEEVSSYVFIAFWKAVKNYRWNDIRSVSFKNYLYQLIKYETMHELKRVFACKEVQDLDKKWYKETEEAKLERDDSSVLERIVLRGRVSTIYEFLLPKGRDYALIWELKSQGVKNLEIRERLQLSDSTFKSKWQYIKKLILKAYPSVDKIY</sequence>
<proteinExistence type="predicted"/>
<dbReference type="InterPro" id="IPR013325">
    <property type="entry name" value="RNA_pol_sigma_r2"/>
</dbReference>
<dbReference type="AlphaFoldDB" id="G8C3T4"/>
<dbReference type="Gene3D" id="1.10.1740.10">
    <property type="match status" value="1"/>
</dbReference>
<dbReference type="PATRIC" id="fig|1116213.3.peg.504"/>
<gene>
    <name evidence="1" type="ORF">MHM_04640</name>
</gene>
<dbReference type="OrthoDB" id="396243at2"/>
<evidence type="ECO:0000313" key="1">
    <source>
        <dbReference type="EMBL" id="CCE66982.1"/>
    </source>
</evidence>
<dbReference type="EMBL" id="HE613254">
    <property type="protein sequence ID" value="CCE66982.1"/>
    <property type="molecule type" value="Genomic_DNA"/>
</dbReference>
<protein>
    <submittedName>
        <fullName evidence="1">RNA polymerase factor sigma-70, ECF subfamily</fullName>
    </submittedName>
</protein>
<organism evidence="1">
    <name type="scientific">Candidatus Mycoplasma haematominutum 'Birmingham 1'</name>
    <dbReference type="NCBI Taxonomy" id="1116213"/>
    <lineage>
        <taxon>Bacteria</taxon>
        <taxon>Bacillati</taxon>
        <taxon>Mycoplasmatota</taxon>
        <taxon>Mollicutes</taxon>
        <taxon>Mycoplasmataceae</taxon>
        <taxon>Mycoplasma</taxon>
    </lineage>
</organism>
<dbReference type="RefSeq" id="WP_015511847.1">
    <property type="nucleotide sequence ID" value="NC_021007.1"/>
</dbReference>
<dbReference type="HOGENOM" id="CLU_1318978_0_0_14"/>
<dbReference type="GO" id="GO:0003700">
    <property type="term" value="F:DNA-binding transcription factor activity"/>
    <property type="evidence" value="ECO:0007669"/>
    <property type="project" value="InterPro"/>
</dbReference>
<name>G8C3T4_9MOLU</name>
<dbReference type="SUPFAM" id="SSF88946">
    <property type="entry name" value="Sigma2 domain of RNA polymerase sigma factors"/>
    <property type="match status" value="1"/>
</dbReference>
<dbReference type="KEGG" id="mhb:MHM_04640"/>
<accession>G8C3T4</accession>
<dbReference type="GO" id="GO:0006352">
    <property type="term" value="P:DNA-templated transcription initiation"/>
    <property type="evidence" value="ECO:0007669"/>
    <property type="project" value="InterPro"/>
</dbReference>
<reference evidence="1" key="2">
    <citation type="submission" date="2011-11" db="EMBL/GenBank/DDBJ databases">
        <authorList>
            <person name="Barker E."/>
        </authorList>
    </citation>
    <scope>NUCLEOTIDE SEQUENCE</scope>
    <source>
        <strain evidence="1">Birmingham 1</strain>
    </source>
</reference>